<sequence>MSRVVYAVAAAAARAVGFFPRLHTLLSTGRAFSTSQSLHQVAGPVWSLGRLNHVAIAVPDLEKARAFYKNILGAQVDNINTAVVDLKKKKIRSLTEDTKIGAHGKPVIFLHPKDCGGVLVELEEA</sequence>
<name>A0AC58LKV4_CASCN</name>
<keyword evidence="1" id="KW-1185">Reference proteome</keyword>
<reference evidence="2" key="1">
    <citation type="submission" date="2025-08" db="UniProtKB">
        <authorList>
            <consortium name="RefSeq"/>
        </authorList>
    </citation>
    <scope>IDENTIFICATION</scope>
</reference>
<dbReference type="RefSeq" id="XP_073917794.1">
    <property type="nucleotide sequence ID" value="XM_074061693.1"/>
</dbReference>
<evidence type="ECO:0000313" key="2">
    <source>
        <dbReference type="RefSeq" id="XP_073917794.1"/>
    </source>
</evidence>
<gene>
    <name evidence="2" type="primary">Mcee</name>
</gene>
<proteinExistence type="predicted"/>
<protein>
    <submittedName>
        <fullName evidence="2">Methylmalonyl-CoA epimerase, mitochondrial isoform X2</fullName>
    </submittedName>
</protein>
<dbReference type="Proteomes" id="UP001732720">
    <property type="component" value="Chromosome 19"/>
</dbReference>
<accession>A0AC58LKV4</accession>
<evidence type="ECO:0000313" key="1">
    <source>
        <dbReference type="Proteomes" id="UP001732720"/>
    </source>
</evidence>
<organism evidence="1 2">
    <name type="scientific">Castor canadensis</name>
    <name type="common">American beaver</name>
    <dbReference type="NCBI Taxonomy" id="51338"/>
    <lineage>
        <taxon>Eukaryota</taxon>
        <taxon>Metazoa</taxon>
        <taxon>Chordata</taxon>
        <taxon>Craniata</taxon>
        <taxon>Vertebrata</taxon>
        <taxon>Euteleostomi</taxon>
        <taxon>Mammalia</taxon>
        <taxon>Eutheria</taxon>
        <taxon>Euarchontoglires</taxon>
        <taxon>Glires</taxon>
        <taxon>Rodentia</taxon>
        <taxon>Castorimorpha</taxon>
        <taxon>Castoridae</taxon>
        <taxon>Castor</taxon>
    </lineage>
</organism>